<dbReference type="InterPro" id="IPR011256">
    <property type="entry name" value="Reg_factor_effector_dom_sf"/>
</dbReference>
<keyword evidence="3" id="KW-1185">Reference proteome</keyword>
<evidence type="ECO:0000313" key="2">
    <source>
        <dbReference type="EMBL" id="MCB7480002.1"/>
    </source>
</evidence>
<proteinExistence type="predicted"/>
<dbReference type="AlphaFoldDB" id="A0A9X1LGN5"/>
<dbReference type="EMBL" id="JAJBZG010000001">
    <property type="protein sequence ID" value="MCB7480002.1"/>
    <property type="molecule type" value="Genomic_DNA"/>
</dbReference>
<dbReference type="RefSeq" id="WP_229337555.1">
    <property type="nucleotide sequence ID" value="NZ_JAJBZG010000001.1"/>
</dbReference>
<dbReference type="Gene3D" id="3.20.80.10">
    <property type="entry name" value="Regulatory factor, effector binding domain"/>
    <property type="match status" value="1"/>
</dbReference>
<protein>
    <submittedName>
        <fullName evidence="2">GyrI-like domain-containing protein</fullName>
    </submittedName>
</protein>
<dbReference type="InterPro" id="IPR029442">
    <property type="entry name" value="GyrI-like"/>
</dbReference>
<evidence type="ECO:0000313" key="3">
    <source>
        <dbReference type="Proteomes" id="UP001139414"/>
    </source>
</evidence>
<dbReference type="Pfam" id="PF06445">
    <property type="entry name" value="GyrI-like"/>
    <property type="match status" value="1"/>
</dbReference>
<dbReference type="Proteomes" id="UP001139414">
    <property type="component" value="Unassembled WGS sequence"/>
</dbReference>
<dbReference type="SUPFAM" id="SSF55136">
    <property type="entry name" value="Probable bacterial effector-binding domain"/>
    <property type="match status" value="1"/>
</dbReference>
<feature type="domain" description="GyrI-like small molecule binding" evidence="1">
    <location>
        <begin position="182"/>
        <end position="304"/>
    </location>
</feature>
<organism evidence="2 3">
    <name type="scientific">Christiangramia sediminis</name>
    <dbReference type="NCBI Taxonomy" id="2881336"/>
    <lineage>
        <taxon>Bacteria</taxon>
        <taxon>Pseudomonadati</taxon>
        <taxon>Bacteroidota</taxon>
        <taxon>Flavobacteriia</taxon>
        <taxon>Flavobacteriales</taxon>
        <taxon>Flavobacteriaceae</taxon>
        <taxon>Christiangramia</taxon>
    </lineage>
</organism>
<sequence>MKKLLFIVLILLFSGLGWYLFIKKYDYEFQMQLKYGPGVSYFEVSDWKNFSSTSKKTDINIVSRDPFNTITQKIEGGKTGDLELFWEFEKNNDSVTNVNLSVRSSKDQLANRWDIINPFVSSIYIDTLKQRMLGFKKRLNEVQQTYRVSLQNEITRSPDMNCICHSSTNIPVKSKAQEMLATIGFLENYVLERDIKLTGAPFVKITKWDRESDLIDFDFCFPVNLAQDIKPTPQIDFREMKSFTALKAVFNGNYRLSHLAWYDLLNKAEEQDLKTNALPLEIFYNNPKKEIESENWKTDVFLPIIK</sequence>
<accession>A0A9X1LGN5</accession>
<gene>
    <name evidence="2" type="ORF">LGQ90_01890</name>
</gene>
<reference evidence="2" key="1">
    <citation type="submission" date="2021-10" db="EMBL/GenBank/DDBJ databases">
        <title>Gramella sp. ASW11-100T, isolated from marine sediment.</title>
        <authorList>
            <person name="Xia C."/>
        </authorList>
    </citation>
    <scope>NUCLEOTIDE SEQUENCE</scope>
    <source>
        <strain evidence="2">ASW11-100</strain>
    </source>
</reference>
<name>A0A9X1LGN5_9FLAO</name>
<evidence type="ECO:0000259" key="1">
    <source>
        <dbReference type="Pfam" id="PF06445"/>
    </source>
</evidence>
<comment type="caution">
    <text evidence="2">The sequence shown here is derived from an EMBL/GenBank/DDBJ whole genome shotgun (WGS) entry which is preliminary data.</text>
</comment>